<accession>A0A2P1EL06</accession>
<dbReference type="InterPro" id="IPR011042">
    <property type="entry name" value="6-blade_b-propeller_TolB-like"/>
</dbReference>
<dbReference type="NCBIfam" id="TIGR03118">
    <property type="entry name" value="PEPCTERM_chp_1"/>
    <property type="match status" value="1"/>
</dbReference>
<dbReference type="Gene3D" id="2.120.10.30">
    <property type="entry name" value="TolB, C-terminal domain"/>
    <property type="match status" value="1"/>
</dbReference>
<dbReference type="EMBL" id="MG807320">
    <property type="protein sequence ID" value="AVL94579.1"/>
    <property type="molecule type" value="Genomic_DNA"/>
</dbReference>
<dbReference type="InterPro" id="IPR017549">
    <property type="entry name" value="APMV_L690"/>
</dbReference>
<evidence type="ECO:0000313" key="1">
    <source>
        <dbReference type="EMBL" id="AVL94579.1"/>
    </source>
</evidence>
<keyword evidence="2" id="KW-1185">Reference proteome</keyword>
<dbReference type="Proteomes" id="UP000289600">
    <property type="component" value="Segment"/>
</dbReference>
<evidence type="ECO:0000313" key="2">
    <source>
        <dbReference type="Proteomes" id="UP000289600"/>
    </source>
</evidence>
<name>A0A2P1EL06_9VIRU</name>
<gene>
    <name evidence="1" type="ORF">mc_193</name>
</gene>
<sequence>MNNMSFPNFPYPPKCSGINPCAADPLYNPGARPCPPCPPPIATACPPPRTPCPLKSFCDPGLINTCNALPIVNPVGPRRAVATWKVNYLVSNRQNQASHTDPDLINPWGIVIHNNQLWVANNGTDTISNYDLFGNKLLGSITIRNAAHNSSFPTGMAVNCGGGFNVNNGNFTRPAVLMTVSEHGTGHGYNPLLDPLTSFITLNSQITGEVAVYRGLTVVNNILYIADFMNRHIDVFDGNFNRIVGYRFIDNDSSDPIPLNYAPTNIVNIGCYIYILYAEKDPNITIQATSGPGKGFISVFTLDGAFVRRFTSRGVLNDPWAMIPAPCDCGFPPGSFLVSNHGDGRINIFDCNGKYVGPLLAQSGLPVVIDGIRGLAPHYTDFNEIYFTSSFEENTEGIAGSLTKDQVIYF</sequence>
<proteinExistence type="predicted"/>
<protein>
    <recommendedName>
        <fullName evidence="3">NHL repeat protein</fullName>
    </recommendedName>
</protein>
<organism evidence="1 2">
    <name type="scientific">Moumouvirus australiensis</name>
    <dbReference type="NCBI Taxonomy" id="2109587"/>
    <lineage>
        <taxon>Viruses</taxon>
        <taxon>Varidnaviria</taxon>
        <taxon>Bamfordvirae</taxon>
        <taxon>Nucleocytoviricota</taxon>
        <taxon>Megaviricetes</taxon>
        <taxon>Imitervirales</taxon>
        <taxon>Mimiviridae</taxon>
        <taxon>Megamimivirinae</taxon>
        <taxon>Moumouvirus</taxon>
        <taxon>Moumouvirus australiense</taxon>
    </lineage>
</organism>
<reference evidence="2" key="1">
    <citation type="submission" date="2018-01" db="EMBL/GenBank/DDBJ databases">
        <title>Testimony of 'menage a trois' revealed by the proteome of Megavirus virophage.</title>
        <authorList>
            <person name="Jeudy S."/>
            <person name="Bertaux L."/>
            <person name="Alempic J.-M."/>
            <person name="Lartigue A."/>
            <person name="Legendre M."/>
            <person name="Philippe N."/>
            <person name="Beucher L."/>
            <person name="Biondi E."/>
            <person name="Juul S."/>
            <person name="Turner D."/>
            <person name="Coute Y."/>
            <person name="Claverie J.-M."/>
            <person name="Abergel C."/>
        </authorList>
    </citation>
    <scope>NUCLEOTIDE SEQUENCE [LARGE SCALE GENOMIC DNA]</scope>
</reference>
<dbReference type="SUPFAM" id="SSF63829">
    <property type="entry name" value="Calcium-dependent phosphotriesterase"/>
    <property type="match status" value="1"/>
</dbReference>
<evidence type="ECO:0008006" key="3">
    <source>
        <dbReference type="Google" id="ProtNLM"/>
    </source>
</evidence>